<keyword evidence="1" id="KW-1133">Transmembrane helix</keyword>
<organism evidence="2 3">
    <name type="scientific">candidate division WOR-1 bacterium RIFOXYC2_FULL_41_25</name>
    <dbReference type="NCBI Taxonomy" id="1802586"/>
    <lineage>
        <taxon>Bacteria</taxon>
        <taxon>Bacillati</taxon>
        <taxon>Saganbacteria</taxon>
    </lineage>
</organism>
<accession>A0A1F4TPT3</accession>
<comment type="caution">
    <text evidence="2">The sequence shown here is derived from an EMBL/GenBank/DDBJ whole genome shotgun (WGS) entry which is preliminary data.</text>
</comment>
<evidence type="ECO:0000313" key="3">
    <source>
        <dbReference type="Proteomes" id="UP000177309"/>
    </source>
</evidence>
<feature type="transmembrane region" description="Helical" evidence="1">
    <location>
        <begin position="46"/>
        <end position="67"/>
    </location>
</feature>
<reference evidence="2 3" key="1">
    <citation type="journal article" date="2016" name="Nat. Commun.">
        <title>Thousands of microbial genomes shed light on interconnected biogeochemical processes in an aquifer system.</title>
        <authorList>
            <person name="Anantharaman K."/>
            <person name="Brown C.T."/>
            <person name="Hug L.A."/>
            <person name="Sharon I."/>
            <person name="Castelle C.J."/>
            <person name="Probst A.J."/>
            <person name="Thomas B.C."/>
            <person name="Singh A."/>
            <person name="Wilkins M.J."/>
            <person name="Karaoz U."/>
            <person name="Brodie E.L."/>
            <person name="Williams K.H."/>
            <person name="Hubbard S.S."/>
            <person name="Banfield J.F."/>
        </authorList>
    </citation>
    <scope>NUCLEOTIDE SEQUENCE [LARGE SCALE GENOMIC DNA]</scope>
</reference>
<dbReference type="Proteomes" id="UP000177309">
    <property type="component" value="Unassembled WGS sequence"/>
</dbReference>
<dbReference type="EMBL" id="MEUI01000013">
    <property type="protein sequence ID" value="OGC34732.1"/>
    <property type="molecule type" value="Genomic_DNA"/>
</dbReference>
<proteinExistence type="predicted"/>
<dbReference type="AlphaFoldDB" id="A0A1F4TPT3"/>
<keyword evidence="1" id="KW-0472">Membrane</keyword>
<keyword evidence="1" id="KW-0812">Transmembrane</keyword>
<name>A0A1F4TPT3_UNCSA</name>
<evidence type="ECO:0000313" key="2">
    <source>
        <dbReference type="EMBL" id="OGC34732.1"/>
    </source>
</evidence>
<evidence type="ECO:0000256" key="1">
    <source>
        <dbReference type="SAM" id="Phobius"/>
    </source>
</evidence>
<gene>
    <name evidence="2" type="ORF">A2462_03315</name>
</gene>
<sequence>MDDNKLKSLESLERVKAPANFVEQVRSRLEKKSLWQRIFLPLQIKIPLQLAGTLVTVLLVTFIYNAYQPEQLMVSKERLKSEKTAKLSAPKATASGAGAKSKIYQEPIELALVMAAPAAPEKSMMRESAASGMSLNLELADEKTAVSQADPLQTIILSVQGKVISKINNQYIIEVPQNRYKVLVNELEQLGKITSKTPPTITDQETLLIYLTVKK</sequence>
<protein>
    <submittedName>
        <fullName evidence="2">Uncharacterized protein</fullName>
    </submittedName>
</protein>